<name>A0A0F9RM57_9ZZZZ</name>
<dbReference type="Pfam" id="PF00078">
    <property type="entry name" value="RVT_1"/>
    <property type="match status" value="1"/>
</dbReference>
<protein>
    <recommendedName>
        <fullName evidence="1">Reverse transcriptase domain-containing protein</fullName>
    </recommendedName>
</protein>
<dbReference type="PROSITE" id="PS50878">
    <property type="entry name" value="RT_POL"/>
    <property type="match status" value="1"/>
</dbReference>
<proteinExistence type="predicted"/>
<dbReference type="InterPro" id="IPR000477">
    <property type="entry name" value="RT_dom"/>
</dbReference>
<organism evidence="2">
    <name type="scientific">marine sediment metagenome</name>
    <dbReference type="NCBI Taxonomy" id="412755"/>
    <lineage>
        <taxon>unclassified sequences</taxon>
        <taxon>metagenomes</taxon>
        <taxon>ecological metagenomes</taxon>
    </lineage>
</organism>
<dbReference type="EMBL" id="LAZR01000871">
    <property type="protein sequence ID" value="KKN55804.1"/>
    <property type="molecule type" value="Genomic_DNA"/>
</dbReference>
<feature type="domain" description="Reverse transcriptase" evidence="1">
    <location>
        <begin position="1"/>
        <end position="301"/>
    </location>
</feature>
<gene>
    <name evidence="2" type="ORF">LCGC14_0578740</name>
</gene>
<accession>A0A0F9RM57</accession>
<comment type="caution">
    <text evidence="2">The sequence shown here is derived from an EMBL/GenBank/DDBJ whole genome shotgun (WGS) entry which is preliminary data.</text>
</comment>
<sequence length="535" mass="62852">MKLNPDSIDWALRHINKYQTHTSLFPKPFEFEAISAEWVTVKKYLIDLNLPEGWKIREARKVFAPKSYYGFRLCTQLDPLDEIIYCALIYEIGSDIEKTRLEKKSDIVISSRFLPSSDGGLWDSNYNYKKFELITNSYIANKNFKFIVSTDIADFFPKIYLHDLEHALDRASDKKDHIASLLRLIKGISQNVSYGIPVGTIASFLLGELLLDSIDRRLIDENITYCRFVDDFRVFSETKVEAYKYLNFISEIIYNTLGGLTLQQGKTRIRKIEDYLTIKKAKPDPITPLSEKFLKFLKNEIGTEDPYQIIDVEKLSKYLKIKLDKFEFDTILKEQLTQEKSNLNLIKFLLRRLTQTNNQSAINDILGNFDIFYSVINTVISYFATLQSIDSNLREKIGKKLIQILKESFIGQSSYNRLWILSLFAKSSEWGGADELMNLYNRYNDDFTRRELIMALGTAGKDYWFSSERKPFPSQFTSWQRRAFLKAYDCVHEDESYHWYRAMEMNTHLDILDKIIIKWMHKKVILRLKHIKNQN</sequence>
<dbReference type="AlphaFoldDB" id="A0A0F9RM57"/>
<evidence type="ECO:0000259" key="1">
    <source>
        <dbReference type="PROSITE" id="PS50878"/>
    </source>
</evidence>
<reference evidence="2" key="1">
    <citation type="journal article" date="2015" name="Nature">
        <title>Complex archaea that bridge the gap between prokaryotes and eukaryotes.</title>
        <authorList>
            <person name="Spang A."/>
            <person name="Saw J.H."/>
            <person name="Jorgensen S.L."/>
            <person name="Zaremba-Niedzwiedzka K."/>
            <person name="Martijn J."/>
            <person name="Lind A.E."/>
            <person name="van Eijk R."/>
            <person name="Schleper C."/>
            <person name="Guy L."/>
            <person name="Ettema T.J."/>
        </authorList>
    </citation>
    <scope>NUCLEOTIDE SEQUENCE</scope>
</reference>
<evidence type="ECO:0000313" key="2">
    <source>
        <dbReference type="EMBL" id="KKN55804.1"/>
    </source>
</evidence>
<dbReference type="CDD" id="cd01646">
    <property type="entry name" value="RT_Bac_retron_I"/>
    <property type="match status" value="1"/>
</dbReference>